<evidence type="ECO:0000256" key="6">
    <source>
        <dbReference type="RuleBase" id="RU365089"/>
    </source>
</evidence>
<keyword evidence="4 6" id="KW-0238">DNA-binding</keyword>
<dbReference type="Proteomes" id="UP001179280">
    <property type="component" value="Unassembled WGS sequence"/>
</dbReference>
<dbReference type="InterPro" id="IPR001207">
    <property type="entry name" value="Transposase_mutator"/>
</dbReference>
<evidence type="ECO:0000256" key="4">
    <source>
        <dbReference type="ARBA" id="ARBA00023125"/>
    </source>
</evidence>
<comment type="similarity">
    <text evidence="2 6">Belongs to the transposase mutator family.</text>
</comment>
<dbReference type="PANTHER" id="PTHR33217">
    <property type="entry name" value="TRANSPOSASE FOR INSERTION SEQUENCE ELEMENT IS1081"/>
    <property type="match status" value="1"/>
</dbReference>
<dbReference type="PANTHER" id="PTHR33217:SF7">
    <property type="entry name" value="TRANSPOSASE FOR INSERTION SEQUENCE ELEMENT IS1081"/>
    <property type="match status" value="1"/>
</dbReference>
<evidence type="ECO:0000313" key="8">
    <source>
        <dbReference type="Proteomes" id="UP001179280"/>
    </source>
</evidence>
<sequence>MSDLLLPFQSAFIWQEVLENVLLFISDGLKGIKDAIQYMYPSSRYQVCCVHLSLNLAHKVRVSDRVEVCEDFKRVYRSSSQKEGQEALMSL</sequence>
<comment type="caution">
    <text evidence="7">The sequence shown here is derived from an EMBL/GenBank/DDBJ whole genome shotgun (WGS) entry which is preliminary data.</text>
</comment>
<accession>A0ABS2SXE4</accession>
<keyword evidence="6" id="KW-0814">Transposable element</keyword>
<organism evidence="7 8">
    <name type="scientific">Shouchella xiaoxiensis</name>
    <dbReference type="NCBI Taxonomy" id="766895"/>
    <lineage>
        <taxon>Bacteria</taxon>
        <taxon>Bacillati</taxon>
        <taxon>Bacillota</taxon>
        <taxon>Bacilli</taxon>
        <taxon>Bacillales</taxon>
        <taxon>Bacillaceae</taxon>
        <taxon>Shouchella</taxon>
    </lineage>
</organism>
<protein>
    <recommendedName>
        <fullName evidence="6">Mutator family transposase</fullName>
    </recommendedName>
</protein>
<name>A0ABS2SXE4_9BACI</name>
<gene>
    <name evidence="7" type="ORF">JOC54_002394</name>
</gene>
<keyword evidence="5 6" id="KW-0233">DNA recombination</keyword>
<evidence type="ECO:0000256" key="2">
    <source>
        <dbReference type="ARBA" id="ARBA00010961"/>
    </source>
</evidence>
<evidence type="ECO:0000256" key="3">
    <source>
        <dbReference type="ARBA" id="ARBA00022578"/>
    </source>
</evidence>
<reference evidence="7" key="1">
    <citation type="submission" date="2021-01" db="EMBL/GenBank/DDBJ databases">
        <title>Genomic Encyclopedia of Type Strains, Phase IV (KMG-IV): sequencing the most valuable type-strain genomes for metagenomic binning, comparative biology and taxonomic classification.</title>
        <authorList>
            <person name="Goeker M."/>
        </authorList>
    </citation>
    <scope>NUCLEOTIDE SEQUENCE</scope>
    <source>
        <strain evidence="7">DSM 21943</strain>
    </source>
</reference>
<evidence type="ECO:0000313" key="7">
    <source>
        <dbReference type="EMBL" id="MBM7839124.1"/>
    </source>
</evidence>
<dbReference type="EMBL" id="JAFBCV010000006">
    <property type="protein sequence ID" value="MBM7839124.1"/>
    <property type="molecule type" value="Genomic_DNA"/>
</dbReference>
<keyword evidence="3 6" id="KW-0815">Transposition</keyword>
<keyword evidence="8" id="KW-1185">Reference proteome</keyword>
<comment type="function">
    <text evidence="1 6">Required for the transposition of the insertion element.</text>
</comment>
<evidence type="ECO:0000256" key="5">
    <source>
        <dbReference type="ARBA" id="ARBA00023172"/>
    </source>
</evidence>
<dbReference type="Pfam" id="PF00872">
    <property type="entry name" value="Transposase_mut"/>
    <property type="match status" value="1"/>
</dbReference>
<proteinExistence type="inferred from homology"/>
<evidence type="ECO:0000256" key="1">
    <source>
        <dbReference type="ARBA" id="ARBA00002190"/>
    </source>
</evidence>